<dbReference type="Proteomes" id="UP001465755">
    <property type="component" value="Unassembled WGS sequence"/>
</dbReference>
<organism evidence="1 2">
    <name type="scientific">Symbiochloris irregularis</name>
    <dbReference type="NCBI Taxonomy" id="706552"/>
    <lineage>
        <taxon>Eukaryota</taxon>
        <taxon>Viridiplantae</taxon>
        <taxon>Chlorophyta</taxon>
        <taxon>core chlorophytes</taxon>
        <taxon>Trebouxiophyceae</taxon>
        <taxon>Trebouxiales</taxon>
        <taxon>Trebouxiaceae</taxon>
        <taxon>Symbiochloris</taxon>
    </lineage>
</organism>
<comment type="caution">
    <text evidence="1">The sequence shown here is derived from an EMBL/GenBank/DDBJ whole genome shotgun (WGS) entry which is preliminary data.</text>
</comment>
<gene>
    <name evidence="1" type="ORF">WJX73_008459</name>
</gene>
<sequence>MPLTITGQDPELDGWQPHPENIILRFFLASQDLGNGSVLVRGPLQRDSLDRRPEFGKLGNPVHVFLGINHKWNPEISLTPIGGGQSYPLLFQEQIPLVANWTILCPPPDGIDVNHNLSPFFVQAIVPSALINRTLELRIQGWPHYALYTIKPQLRSSGPRQSWSVLSLPIAAEDARMQGFLDSVAVHTKYHLRIGFTGTFIFVRAEHVAALLQYPATKRFVASGRIKLVMWEGLFGCQGYPRCYGDNRIGDNDKAYQPLAYTIAAQFLWKDNAFIYYTDPDEFLLINRPGMTVADIISHPECGTNNSIVEIPRFELFPDYKHAESTGHAAHIHSWHAGTQNKHDLGQLLSIFTHRLSEQASMKQIVLDDLLIGSHVHGSYSFLNTRPTFVPASCALQGHVFNLHKFRSSPERLPLHPQWGYLFTETRDWLWALQP</sequence>
<dbReference type="AlphaFoldDB" id="A0AAW1NHT3"/>
<accession>A0AAW1NHT3</accession>
<evidence type="ECO:0000313" key="1">
    <source>
        <dbReference type="EMBL" id="KAK9786790.1"/>
    </source>
</evidence>
<protein>
    <recommendedName>
        <fullName evidence="3">Glycosyltransferase family 92 protein</fullName>
    </recommendedName>
</protein>
<reference evidence="1 2" key="1">
    <citation type="journal article" date="2024" name="Nat. Commun.">
        <title>Phylogenomics reveals the evolutionary origins of lichenization in chlorophyte algae.</title>
        <authorList>
            <person name="Puginier C."/>
            <person name="Libourel C."/>
            <person name="Otte J."/>
            <person name="Skaloud P."/>
            <person name="Haon M."/>
            <person name="Grisel S."/>
            <person name="Petersen M."/>
            <person name="Berrin J.G."/>
            <person name="Delaux P.M."/>
            <person name="Dal Grande F."/>
            <person name="Keller J."/>
        </authorList>
    </citation>
    <scope>NUCLEOTIDE SEQUENCE [LARGE SCALE GENOMIC DNA]</scope>
    <source>
        <strain evidence="1 2">SAG 2036</strain>
    </source>
</reference>
<evidence type="ECO:0008006" key="3">
    <source>
        <dbReference type="Google" id="ProtNLM"/>
    </source>
</evidence>
<keyword evidence="2" id="KW-1185">Reference proteome</keyword>
<dbReference type="EMBL" id="JALJOQ010000264">
    <property type="protein sequence ID" value="KAK9786790.1"/>
    <property type="molecule type" value="Genomic_DNA"/>
</dbReference>
<evidence type="ECO:0000313" key="2">
    <source>
        <dbReference type="Proteomes" id="UP001465755"/>
    </source>
</evidence>
<proteinExistence type="predicted"/>
<name>A0AAW1NHT3_9CHLO</name>